<dbReference type="PANTHER" id="PTHR32063">
    <property type="match status" value="1"/>
</dbReference>
<reference evidence="10" key="1">
    <citation type="submission" date="2021-03" db="EMBL/GenBank/DDBJ databases">
        <title>novel species isolated from a fishpond in China.</title>
        <authorList>
            <person name="Lu H."/>
            <person name="Cai Z."/>
        </authorList>
    </citation>
    <scope>NUCLEOTIDE SEQUENCE</scope>
    <source>
        <strain evidence="10">JCM 30855</strain>
    </source>
</reference>
<dbReference type="GO" id="GO:0005886">
    <property type="term" value="C:plasma membrane"/>
    <property type="evidence" value="ECO:0007669"/>
    <property type="project" value="UniProtKB-SubCell"/>
</dbReference>
<evidence type="ECO:0000256" key="9">
    <source>
        <dbReference type="RuleBase" id="RU364070"/>
    </source>
</evidence>
<dbReference type="Gene3D" id="3.30.70.1320">
    <property type="entry name" value="Multidrug efflux transporter AcrB pore domain like"/>
    <property type="match status" value="1"/>
</dbReference>
<feature type="transmembrane region" description="Helical" evidence="9">
    <location>
        <begin position="343"/>
        <end position="362"/>
    </location>
</feature>
<dbReference type="NCBIfam" id="TIGR00915">
    <property type="entry name" value="2A0602"/>
    <property type="match status" value="1"/>
</dbReference>
<comment type="similarity">
    <text evidence="2 9">Belongs to the resistance-nodulation-cell division (RND) (TC 2.A.6) family.</text>
</comment>
<keyword evidence="5 9" id="KW-0997">Cell inner membrane</keyword>
<dbReference type="GO" id="GO:0009636">
    <property type="term" value="P:response to toxic substance"/>
    <property type="evidence" value="ECO:0007669"/>
    <property type="project" value="UniProtKB-ARBA"/>
</dbReference>
<dbReference type="InterPro" id="IPR001036">
    <property type="entry name" value="Acrflvin-R"/>
</dbReference>
<dbReference type="SUPFAM" id="SSF82693">
    <property type="entry name" value="Multidrug efflux transporter AcrB pore domain, PN1, PN2, PC1 and PC2 subdomains"/>
    <property type="match status" value="3"/>
</dbReference>
<dbReference type="InterPro" id="IPR004764">
    <property type="entry name" value="MdtF-like"/>
</dbReference>
<dbReference type="Gene3D" id="3.30.2090.10">
    <property type="entry name" value="Multidrug efflux transporter AcrB TolC docking domain, DN and DC subdomains"/>
    <property type="match status" value="2"/>
</dbReference>
<dbReference type="Gene3D" id="3.30.70.1430">
    <property type="entry name" value="Multidrug efflux transporter AcrB pore domain"/>
    <property type="match status" value="2"/>
</dbReference>
<dbReference type="PRINTS" id="PR00702">
    <property type="entry name" value="ACRIFLAVINRP"/>
</dbReference>
<organism evidence="10 11">
    <name type="scientific">Bowmanella dokdonensis</name>
    <dbReference type="NCBI Taxonomy" id="751969"/>
    <lineage>
        <taxon>Bacteria</taxon>
        <taxon>Pseudomonadati</taxon>
        <taxon>Pseudomonadota</taxon>
        <taxon>Gammaproteobacteria</taxon>
        <taxon>Alteromonadales</taxon>
        <taxon>Alteromonadaceae</taxon>
        <taxon>Bowmanella</taxon>
    </lineage>
</organism>
<dbReference type="Gene3D" id="1.20.1640.10">
    <property type="entry name" value="Multidrug efflux transporter AcrB transmembrane domain"/>
    <property type="match status" value="2"/>
</dbReference>
<keyword evidence="11" id="KW-1185">Reference proteome</keyword>
<dbReference type="InterPro" id="IPR027463">
    <property type="entry name" value="AcrB_DN_DC_subdom"/>
</dbReference>
<dbReference type="RefSeq" id="WP_206573859.1">
    <property type="nucleotide sequence ID" value="NZ_JAFKCV010000005.1"/>
</dbReference>
<dbReference type="SUPFAM" id="SSF82714">
    <property type="entry name" value="Multidrug efflux transporter AcrB TolC docking domain, DN and DC subdomains"/>
    <property type="match status" value="2"/>
</dbReference>
<protein>
    <recommendedName>
        <fullName evidence="9">Efflux pump membrane transporter</fullName>
    </recommendedName>
</protein>
<keyword evidence="6 9" id="KW-0812">Transmembrane</keyword>
<evidence type="ECO:0000313" key="10">
    <source>
        <dbReference type="EMBL" id="MBN7825748.1"/>
    </source>
</evidence>
<sequence length="1057" mass="114961">MFSRYFIDRPIFAFVISIVIILAGLAAMRSLPIAQYPEIAPPVVQVTAVYPGASAEVLENTVATPLENAITGVDGMMYMASTSTSSGVTTITVTFEIGTDVDQAAVNVNNRVKQVEARLPEETRRQGVVVAKGSSSFLQVHAFYSPDGSRDSLWTSNYVTLNILDQIKRIPGTTSVQIFGAKDYAMRIWLQPDIMSQLGVTVDEIASAIREQNSQYAAGRIGSTPTSDMPQELVYSVTAQGRLSSAEEFEQILIRTNPDGSSLRLKDVARVELGSKDYDFEGRINGKPAVLVGVFLQPGANALEVAGAVNAAVDELKTRFPVGLEHLVPYDTTRFVEVSIREVLKTLGEAMILVFLVVFLFLQNWRATLIPILAVPVSLLGTFAGLYILGYSINTLTLFGMVLSIGIVVDDAIVVLENVERIMHEEKLSARQAAVKAMQEVSGPVVAIVLVLCSVFVPIAFLGGLTGELFRQFAITISISVSLSGVVALTMTPALCVLILRSEHKQTVGFFRWFNDWFHKITHRYVGAVSFMLRRGLLGLVLMIGMIAVTAGLWKATPGSLVPDEDQGFYISAIFLPDGASLERTEKVVAEVVKAIQSNPANENVIAFTGFDFIGGGYKNSAATLFVTQKHWDEREVSSFELVNELFMKTAHIKEALVLAFNPPPIFGLGNTGGFEFYLQNRGDGGSEALEQAMQTLQGAIQQSPILAGVQTLWRPNTPQLNIDVDREQARAMGIPINEAFTALAGTLGTYYVNDFNKYGRAWQVLMSADAQYRMSPDDIGRIYVRSNDGHMVPISAFARIEYSTGPDSLDRYNNLPAVKLLGNAAPGYSSGQAIAEIERIADQVLPPDITYDWTGTAYQEKQSSGTTGLALGMAAVMVFLILAALYERWSLPISVMLALPFGTFGALIAIWVAGLTNDVYFQIGLVTLLGLAGKNAILIVEYALMKTQQGWSTGTAALEAARLRFRPIIMTSMAFILGVVPLALSSGAGAGARHSVGTGVMGGMLAATFLAVFFLPLFFFWLTERRLREKRSRQALADEIAHHHKEEHVETDEGLA</sequence>
<dbReference type="Proteomes" id="UP000664654">
    <property type="component" value="Unassembled WGS sequence"/>
</dbReference>
<feature type="transmembrane region" description="Helical" evidence="9">
    <location>
        <begin position="920"/>
        <end position="945"/>
    </location>
</feature>
<keyword evidence="7 9" id="KW-1133">Transmembrane helix</keyword>
<dbReference type="NCBIfam" id="NF000282">
    <property type="entry name" value="RND_permease_1"/>
    <property type="match status" value="1"/>
</dbReference>
<dbReference type="GO" id="GO:0015562">
    <property type="term" value="F:efflux transmembrane transporter activity"/>
    <property type="evidence" value="ECO:0007669"/>
    <property type="project" value="InterPro"/>
</dbReference>
<dbReference type="AlphaFoldDB" id="A0A939IMX0"/>
<feature type="transmembrane region" description="Helical" evidence="9">
    <location>
        <begin position="369"/>
        <end position="390"/>
    </location>
</feature>
<keyword evidence="8 9" id="KW-0472">Membrane</keyword>
<evidence type="ECO:0000256" key="8">
    <source>
        <dbReference type="ARBA" id="ARBA00023136"/>
    </source>
</evidence>
<feature type="transmembrane region" description="Helical" evidence="9">
    <location>
        <begin position="537"/>
        <end position="554"/>
    </location>
</feature>
<dbReference type="GO" id="GO:0042910">
    <property type="term" value="F:xenobiotic transmembrane transporter activity"/>
    <property type="evidence" value="ECO:0007669"/>
    <property type="project" value="TreeGrafter"/>
</dbReference>
<feature type="transmembrane region" description="Helical" evidence="9">
    <location>
        <begin position="473"/>
        <end position="500"/>
    </location>
</feature>
<feature type="transmembrane region" description="Helical" evidence="9">
    <location>
        <begin position="894"/>
        <end position="914"/>
    </location>
</feature>
<evidence type="ECO:0000256" key="1">
    <source>
        <dbReference type="ARBA" id="ARBA00004429"/>
    </source>
</evidence>
<dbReference type="EMBL" id="JAFKCV010000005">
    <property type="protein sequence ID" value="MBN7825748.1"/>
    <property type="molecule type" value="Genomic_DNA"/>
</dbReference>
<dbReference type="FunFam" id="3.30.70.1430:FF:000001">
    <property type="entry name" value="Efflux pump membrane transporter"/>
    <property type="match status" value="1"/>
</dbReference>
<proteinExistence type="inferred from homology"/>
<feature type="transmembrane region" description="Helical" evidence="9">
    <location>
        <begin position="396"/>
        <end position="416"/>
    </location>
</feature>
<dbReference type="Pfam" id="PF00873">
    <property type="entry name" value="ACR_tran"/>
    <property type="match status" value="1"/>
</dbReference>
<feature type="transmembrane region" description="Helical" evidence="9">
    <location>
        <begin position="12"/>
        <end position="31"/>
    </location>
</feature>
<keyword evidence="3 9" id="KW-0813">Transport</keyword>
<evidence type="ECO:0000313" key="11">
    <source>
        <dbReference type="Proteomes" id="UP000664654"/>
    </source>
</evidence>
<keyword evidence="4" id="KW-1003">Cell membrane</keyword>
<comment type="caution">
    <text evidence="10">The sequence shown here is derived from an EMBL/GenBank/DDBJ whole genome shotgun (WGS) entry which is preliminary data.</text>
</comment>
<name>A0A939IMX0_9ALTE</name>
<feature type="transmembrane region" description="Helical" evidence="9">
    <location>
        <begin position="1005"/>
        <end position="1024"/>
    </location>
</feature>
<gene>
    <name evidence="10" type="ORF">J0A66_10980</name>
</gene>
<evidence type="ECO:0000256" key="4">
    <source>
        <dbReference type="ARBA" id="ARBA00022475"/>
    </source>
</evidence>
<dbReference type="FunFam" id="1.20.1640.10:FF:000001">
    <property type="entry name" value="Efflux pump membrane transporter"/>
    <property type="match status" value="1"/>
</dbReference>
<feature type="transmembrane region" description="Helical" evidence="9">
    <location>
        <begin position="437"/>
        <end position="461"/>
    </location>
</feature>
<dbReference type="PANTHER" id="PTHR32063:SF13">
    <property type="entry name" value="MULTIDRUG EFFLUX PUMP SUBUNIT ACRB-RELATED"/>
    <property type="match status" value="1"/>
</dbReference>
<feature type="transmembrane region" description="Helical" evidence="9">
    <location>
        <begin position="966"/>
        <end position="985"/>
    </location>
</feature>
<evidence type="ECO:0000256" key="3">
    <source>
        <dbReference type="ARBA" id="ARBA00022448"/>
    </source>
</evidence>
<accession>A0A939IMX0</accession>
<feature type="transmembrane region" description="Helical" evidence="9">
    <location>
        <begin position="869"/>
        <end position="887"/>
    </location>
</feature>
<evidence type="ECO:0000256" key="5">
    <source>
        <dbReference type="ARBA" id="ARBA00022519"/>
    </source>
</evidence>
<comment type="subcellular location">
    <subcellularLocation>
        <location evidence="1 9">Cell inner membrane</location>
        <topology evidence="1 9">Multi-pass membrane protein</topology>
    </subcellularLocation>
</comment>
<dbReference type="Gene3D" id="3.30.70.1440">
    <property type="entry name" value="Multidrug efflux transporter AcrB pore domain"/>
    <property type="match status" value="1"/>
</dbReference>
<evidence type="ECO:0000256" key="6">
    <source>
        <dbReference type="ARBA" id="ARBA00022692"/>
    </source>
</evidence>
<evidence type="ECO:0000256" key="2">
    <source>
        <dbReference type="ARBA" id="ARBA00010942"/>
    </source>
</evidence>
<dbReference type="SUPFAM" id="SSF82866">
    <property type="entry name" value="Multidrug efflux transporter AcrB transmembrane domain"/>
    <property type="match status" value="2"/>
</dbReference>
<evidence type="ECO:0000256" key="7">
    <source>
        <dbReference type="ARBA" id="ARBA00022989"/>
    </source>
</evidence>